<dbReference type="Proteomes" id="UP000070720">
    <property type="component" value="Chromosome 4"/>
</dbReference>
<reference evidence="2 3" key="2">
    <citation type="journal article" date="2010" name="Nature">
        <title>Comparative genomics reveals mobile pathogenicity chromosomes in Fusarium.</title>
        <authorList>
            <person name="Ma L.J."/>
            <person name="van der Does H.C."/>
            <person name="Borkovich K.A."/>
            <person name="Coleman J.J."/>
            <person name="Daboussi M.J."/>
            <person name="Di Pietro A."/>
            <person name="Dufresne M."/>
            <person name="Freitag M."/>
            <person name="Grabherr M."/>
            <person name="Henrissat B."/>
            <person name="Houterman P.M."/>
            <person name="Kang S."/>
            <person name="Shim W.B."/>
            <person name="Woloshuk C."/>
            <person name="Xie X."/>
            <person name="Xu J.R."/>
            <person name="Antoniw J."/>
            <person name="Baker S.E."/>
            <person name="Bluhm B.H."/>
            <person name="Breakspear A."/>
            <person name="Brown D.W."/>
            <person name="Butchko R.A."/>
            <person name="Chapman S."/>
            <person name="Coulson R."/>
            <person name="Coutinho P.M."/>
            <person name="Danchin E.G."/>
            <person name="Diener A."/>
            <person name="Gale L.R."/>
            <person name="Gardiner D.M."/>
            <person name="Goff S."/>
            <person name="Hammond-Kosack K.E."/>
            <person name="Hilburn K."/>
            <person name="Hua-Van A."/>
            <person name="Jonkers W."/>
            <person name="Kazan K."/>
            <person name="Kodira C.D."/>
            <person name="Koehrsen M."/>
            <person name="Kumar L."/>
            <person name="Lee Y.H."/>
            <person name="Li L."/>
            <person name="Manners J.M."/>
            <person name="Miranda-Saavedra D."/>
            <person name="Mukherjee M."/>
            <person name="Park G."/>
            <person name="Park J."/>
            <person name="Park S.Y."/>
            <person name="Proctor R.H."/>
            <person name="Regev A."/>
            <person name="Ruiz-Roldan M.C."/>
            <person name="Sain D."/>
            <person name="Sakthikumar S."/>
            <person name="Sykes S."/>
            <person name="Schwartz D.C."/>
            <person name="Turgeon B.G."/>
            <person name="Wapinski I."/>
            <person name="Yoder O."/>
            <person name="Young S."/>
            <person name="Zeng Q."/>
            <person name="Zhou S."/>
            <person name="Galagan J."/>
            <person name="Cuomo C.A."/>
            <person name="Kistler H.C."/>
            <person name="Rep M."/>
        </authorList>
    </citation>
    <scope>GENOME REANNOTATION</scope>
    <source>
        <strain evidence="3">ATCC MYA-4620 / CBS 123657 / FGSC 9075 / NRRL 31084 / PH-1</strain>
        <strain evidence="2">PH-1 / ATCC MYA-4620 / FGSC 9075 / NRRL 31084</strain>
    </source>
</reference>
<dbReference type="VEuPathDB" id="FungiDB:FGRAMPH1_01G23905"/>
<dbReference type="EMBL" id="HG970335">
    <property type="protein sequence ID" value="CEF85530.1"/>
    <property type="molecule type" value="Genomic_DNA"/>
</dbReference>
<protein>
    <submittedName>
        <fullName evidence="1">Chromosome 4, complete genome</fullName>
    </submittedName>
</protein>
<reference key="3">
    <citation type="submission" date="2014-02" db="EMBL/GenBank/DDBJ databases">
        <title>A revised Fusarium graminearum genomic reference sequence using whole shotgun re-sequencing.</title>
        <authorList>
            <person name="King R."/>
            <person name="Urban M."/>
            <person name="Hassani-Pak K."/>
            <person name="Hammond-Kosack K."/>
        </authorList>
    </citation>
    <scope>NUCLEOTIDE SEQUENCE</scope>
    <source>
        <strain>PH-1</strain>
    </source>
</reference>
<keyword evidence="3" id="KW-1185">Reference proteome</keyword>
<gene>
    <name evidence="1" type="ORF">FGRAMPH1_01T23905</name>
</gene>
<organism evidence="2">
    <name type="scientific">Gibberella zeae (strain ATCC MYA-4620 / CBS 123657 / FGSC 9075 / NRRL 31084 / PH-1)</name>
    <name type="common">Wheat head blight fungus</name>
    <name type="synonym">Fusarium graminearum</name>
    <dbReference type="NCBI Taxonomy" id="229533"/>
    <lineage>
        <taxon>Eukaryota</taxon>
        <taxon>Fungi</taxon>
        <taxon>Dikarya</taxon>
        <taxon>Ascomycota</taxon>
        <taxon>Pezizomycotina</taxon>
        <taxon>Sordariomycetes</taxon>
        <taxon>Hypocreomycetidae</taxon>
        <taxon>Hypocreales</taxon>
        <taxon>Nectriaceae</taxon>
        <taxon>Fusarium</taxon>
    </lineage>
</organism>
<dbReference type="AlphaFoldDB" id="A0A0E0SGG7"/>
<reference evidence="2" key="5">
    <citation type="submission" date="2017-01" db="UniProtKB">
        <authorList>
            <consortium name="EnsemblFungi"/>
        </authorList>
    </citation>
    <scope>IDENTIFICATION</scope>
    <source>
        <strain evidence="2">PH-1 / ATCC MYA-4620 / FGSC 9075 / NRRL 31084</strain>
    </source>
</reference>
<evidence type="ECO:0000313" key="2">
    <source>
        <dbReference type="EnsemblFungi" id="CEF85530"/>
    </source>
</evidence>
<evidence type="ECO:0000313" key="3">
    <source>
        <dbReference type="Proteomes" id="UP000070720"/>
    </source>
</evidence>
<reference evidence="1 3" key="4">
    <citation type="journal article" date="2015" name="BMC Genomics">
        <title>The completed genome sequence of the pathogenic ascomycete fungus Fusarium graminearum.</title>
        <authorList>
            <person name="King R."/>
            <person name="Urban M."/>
            <person name="Hammond-Kosack M.C."/>
            <person name="Hassani-Pak K."/>
            <person name="Hammond-Kosack K.E."/>
        </authorList>
    </citation>
    <scope>NUCLEOTIDE SEQUENCE [LARGE SCALE GENOMIC DNA]</scope>
    <source>
        <strain evidence="3">ATCC MYA-4620 / CBS 123657 / FGSC 9075 / NRRL 31084 / PH-1</strain>
        <strain evidence="1">PH-1</strain>
    </source>
</reference>
<accession>A0A0E0SGG7</accession>
<evidence type="ECO:0000313" key="1">
    <source>
        <dbReference type="EMBL" id="CEF85530.1"/>
    </source>
</evidence>
<proteinExistence type="predicted"/>
<dbReference type="InParanoid" id="A0A0E0SGG7"/>
<dbReference type="EnsemblFungi" id="CEF85530">
    <property type="protein sequence ID" value="CEF85530"/>
    <property type="gene ID" value="FGRRES_20353"/>
</dbReference>
<reference evidence="2 3" key="1">
    <citation type="journal article" date="2007" name="Science">
        <title>The Fusarium graminearum genome reveals a link between localized polymorphism and pathogen specialization.</title>
        <authorList>
            <person name="Cuomo C.A."/>
            <person name="Gueldener U."/>
            <person name="Xu J.-R."/>
            <person name="Trail F."/>
            <person name="Turgeon B.G."/>
            <person name="Di Pietro A."/>
            <person name="Walton J.D."/>
            <person name="Ma L.-J."/>
            <person name="Baker S.E."/>
            <person name="Rep M."/>
            <person name="Adam G."/>
            <person name="Antoniw J."/>
            <person name="Baldwin T."/>
            <person name="Calvo S.E."/>
            <person name="Chang Y.-L."/>
            <person name="DeCaprio D."/>
            <person name="Gale L.R."/>
            <person name="Gnerre S."/>
            <person name="Goswami R.S."/>
            <person name="Hammond-Kosack K."/>
            <person name="Harris L.J."/>
            <person name="Hilburn K."/>
            <person name="Kennell J.C."/>
            <person name="Kroken S."/>
            <person name="Magnuson J.K."/>
            <person name="Mannhaupt G."/>
            <person name="Mauceli E.W."/>
            <person name="Mewes H.-W."/>
            <person name="Mitterbauer R."/>
            <person name="Muehlbauer G."/>
            <person name="Muensterkoetter M."/>
            <person name="Nelson D."/>
            <person name="O'Donnell K."/>
            <person name="Ouellet T."/>
            <person name="Qi W."/>
            <person name="Quesneville H."/>
            <person name="Roncero M.I.G."/>
            <person name="Seong K.-Y."/>
            <person name="Tetko I.V."/>
            <person name="Urban M."/>
            <person name="Waalwijk C."/>
            <person name="Ward T.J."/>
            <person name="Yao J."/>
            <person name="Birren B.W."/>
            <person name="Kistler H.C."/>
        </authorList>
    </citation>
    <scope>NUCLEOTIDE SEQUENCE [LARGE SCALE GENOMIC DNA]</scope>
    <source>
        <strain evidence="3">ATCC MYA-4620 / CBS 123657 / FGSC 9075 / NRRL 31084 / PH-1</strain>
        <strain evidence="2">PH-1 / ATCC MYA-4620 / FGSC 9075 / NRRL 31084</strain>
    </source>
</reference>
<sequence>MSSQKMLLPVMTHVCYGYLKDQSYIDNLRTGQDMGEWTDHYWWGTERSQLDEVDKR</sequence>
<name>A0A0E0SGG7_GIBZE</name>